<dbReference type="Pfam" id="PF12729">
    <property type="entry name" value="4HB_MCP_1"/>
    <property type="match status" value="1"/>
</dbReference>
<accession>A0A6C0GGU8</accession>
<evidence type="ECO:0000313" key="4">
    <source>
        <dbReference type="Proteomes" id="UP000480178"/>
    </source>
</evidence>
<reference evidence="3 4" key="1">
    <citation type="submission" date="2020-01" db="EMBL/GenBank/DDBJ databases">
        <authorList>
            <person name="Kim M.K."/>
        </authorList>
    </citation>
    <scope>NUCLEOTIDE SEQUENCE [LARGE SCALE GENOMIC DNA]</scope>
    <source>
        <strain evidence="3 4">172606-1</strain>
    </source>
</reference>
<keyword evidence="4" id="KW-1185">Reference proteome</keyword>
<dbReference type="RefSeq" id="WP_162443277.1">
    <property type="nucleotide sequence ID" value="NZ_CP048222.1"/>
</dbReference>
<dbReference type="EMBL" id="CP048222">
    <property type="protein sequence ID" value="QHT67236.1"/>
    <property type="molecule type" value="Genomic_DNA"/>
</dbReference>
<name>A0A6C0GGU8_9BACT</name>
<evidence type="ECO:0000313" key="3">
    <source>
        <dbReference type="EMBL" id="QHT67236.1"/>
    </source>
</evidence>
<keyword evidence="1" id="KW-1133">Transmembrane helix</keyword>
<feature type="transmembrane region" description="Helical" evidence="1">
    <location>
        <begin position="197"/>
        <end position="218"/>
    </location>
</feature>
<organism evidence="3 4">
    <name type="scientific">Rhodocytophaga rosea</name>
    <dbReference type="NCBI Taxonomy" id="2704465"/>
    <lineage>
        <taxon>Bacteria</taxon>
        <taxon>Pseudomonadati</taxon>
        <taxon>Bacteroidota</taxon>
        <taxon>Cytophagia</taxon>
        <taxon>Cytophagales</taxon>
        <taxon>Rhodocytophagaceae</taxon>
        <taxon>Rhodocytophaga</taxon>
    </lineage>
</organism>
<proteinExistence type="predicted"/>
<dbReference type="Proteomes" id="UP000480178">
    <property type="component" value="Chromosome"/>
</dbReference>
<evidence type="ECO:0000259" key="2">
    <source>
        <dbReference type="Pfam" id="PF12729"/>
    </source>
</evidence>
<keyword evidence="1" id="KW-0812">Transmembrane</keyword>
<keyword evidence="1" id="KW-0472">Membrane</keyword>
<evidence type="ECO:0000256" key="1">
    <source>
        <dbReference type="SAM" id="Phobius"/>
    </source>
</evidence>
<gene>
    <name evidence="3" type="ORF">GXP67_11595</name>
</gene>
<feature type="transmembrane region" description="Helical" evidence="1">
    <location>
        <begin position="12"/>
        <end position="31"/>
    </location>
</feature>
<dbReference type="KEGG" id="rhoz:GXP67_11595"/>
<sequence length="227" mass="25793">MKWIFALKEKIKMAFILIFIAGVIILFNVLMKSNVSGLEASMKSIYSDRLVAGATISTIIELNYQNHLQLEEHIHTTSAEKYSMLEAGIRRNNKEADSLLTAFKKTVLVAQEKEALDEFVQTNLMYRKFQNDMLGLSREGDKTSMYDQYLQKGNRLFQQWLIPAHQLSRIQISVGEDIYKASQLKIHGAQVISTVEAALVIVMLAGSYALMIASNTIINKPQKFWLN</sequence>
<feature type="domain" description="Chemotaxis methyl-accepting receptor HlyB-like 4HB MCP" evidence="2">
    <location>
        <begin position="9"/>
        <end position="183"/>
    </location>
</feature>
<dbReference type="InterPro" id="IPR024478">
    <property type="entry name" value="HlyB_4HB_MCP"/>
</dbReference>
<dbReference type="AlphaFoldDB" id="A0A6C0GGU8"/>
<protein>
    <recommendedName>
        <fullName evidence="2">Chemotaxis methyl-accepting receptor HlyB-like 4HB MCP domain-containing protein</fullName>
    </recommendedName>
</protein>